<organism evidence="3 4">
    <name type="scientific">Hohenbuehelia grisea</name>
    <dbReference type="NCBI Taxonomy" id="104357"/>
    <lineage>
        <taxon>Eukaryota</taxon>
        <taxon>Fungi</taxon>
        <taxon>Dikarya</taxon>
        <taxon>Basidiomycota</taxon>
        <taxon>Agaricomycotina</taxon>
        <taxon>Agaricomycetes</taxon>
        <taxon>Agaricomycetidae</taxon>
        <taxon>Agaricales</taxon>
        <taxon>Pleurotineae</taxon>
        <taxon>Pleurotaceae</taxon>
        <taxon>Hohenbuehelia</taxon>
    </lineage>
</organism>
<dbReference type="Proteomes" id="UP001556367">
    <property type="component" value="Unassembled WGS sequence"/>
</dbReference>
<evidence type="ECO:0008006" key="5">
    <source>
        <dbReference type="Google" id="ProtNLM"/>
    </source>
</evidence>
<feature type="compositionally biased region" description="Acidic residues" evidence="1">
    <location>
        <begin position="515"/>
        <end position="538"/>
    </location>
</feature>
<name>A0ABR3IZE2_9AGAR</name>
<accession>A0ABR3IZE2</accession>
<evidence type="ECO:0000256" key="2">
    <source>
        <dbReference type="SAM" id="SignalP"/>
    </source>
</evidence>
<gene>
    <name evidence="3" type="ORF">HGRIS_011154</name>
</gene>
<evidence type="ECO:0000313" key="3">
    <source>
        <dbReference type="EMBL" id="KAL0948596.1"/>
    </source>
</evidence>
<evidence type="ECO:0000313" key="4">
    <source>
        <dbReference type="Proteomes" id="UP001556367"/>
    </source>
</evidence>
<keyword evidence="2" id="KW-0732">Signal</keyword>
<proteinExistence type="predicted"/>
<feature type="chain" id="PRO_5046265096" description="F-box domain-containing protein" evidence="2">
    <location>
        <begin position="29"/>
        <end position="628"/>
    </location>
</feature>
<dbReference type="EMBL" id="JASNQZ010000014">
    <property type="protein sequence ID" value="KAL0948596.1"/>
    <property type="molecule type" value="Genomic_DNA"/>
</dbReference>
<feature type="region of interest" description="Disordered" evidence="1">
    <location>
        <begin position="511"/>
        <end position="549"/>
    </location>
</feature>
<evidence type="ECO:0000256" key="1">
    <source>
        <dbReference type="SAM" id="MobiDB-lite"/>
    </source>
</evidence>
<protein>
    <recommendedName>
        <fullName evidence="5">F-box domain-containing protein</fullName>
    </recommendedName>
</protein>
<reference evidence="4" key="1">
    <citation type="submission" date="2024-06" db="EMBL/GenBank/DDBJ databases">
        <title>Multi-omics analyses provide insights into the biosynthesis of the anticancer antibiotic pleurotin in Hohenbuehelia grisea.</title>
        <authorList>
            <person name="Weaver J.A."/>
            <person name="Alberti F."/>
        </authorList>
    </citation>
    <scope>NUCLEOTIDE SEQUENCE [LARGE SCALE GENOMIC DNA]</scope>
    <source>
        <strain evidence="4">T-177</strain>
    </source>
</reference>
<comment type="caution">
    <text evidence="3">The sequence shown here is derived from an EMBL/GenBank/DDBJ whole genome shotgun (WGS) entry which is preliminary data.</text>
</comment>
<feature type="signal peptide" evidence="2">
    <location>
        <begin position="1"/>
        <end position="28"/>
    </location>
</feature>
<sequence length="628" mass="70054">MTSFSFLELPIELIIRILVLCEFPAVLACQSTNRFLADVIKNSIELQYRRDAHIACADSDADGDGRAISERLIALRSRERAWRTFKYDFRERIQVPHVPSGIYDLTGGVLLFGDSTIDPHTVTTGLRYVLLPTAMFQPTEWAKISMPPGRLIIDVGVCVYEHDLLAIVTSTPDLDGTTYSVDVTLVHVSSRAPHIEAQQPTFHVCKLARRAGRLAIAIEIVGDHLALAISFPFTSAAVALQLDVFDRFYVFEWRTGAMKLNHRAPTHSVYCGLTFLATDTILLPNIGDATLEIWKISPEKQIHKIVGLSLPPCTPHAGIRSMTCRSEPNPCTRRAPTSPFLPSVFYDPVNALVTFNVYAEAQGDPFLHKFLFVTHRIALLKLVTPYSDGQDPESFVTEEPPNLPWDQWGPQLTRWFAADDISTRWITVAAGQRCAMIAQNARRDPSPLLIMDFNPYHIRSHQTPMPTPDDVAVDDEGLRHFDSTAGLGNQASGNAFFGPQDVVTGEIILGNQNIDGEDDEDDDDDDDEEGEEDGDDEDHSGANHADIDASQEPLDVWSITHEEELDPQGIFLEPVRSALPYLLYASPESYRYDGVLLDEERILGVKTDHHHRMTIDVFHFGSTGETQI</sequence>
<keyword evidence="4" id="KW-1185">Reference proteome</keyword>